<dbReference type="InterPro" id="IPR041569">
    <property type="entry name" value="AAA_lid_3"/>
</dbReference>
<feature type="domain" description="AAA+ ATPase" evidence="4">
    <location>
        <begin position="533"/>
        <end position="642"/>
    </location>
</feature>
<dbReference type="InterPro" id="IPR003959">
    <property type="entry name" value="ATPase_AAA_core"/>
</dbReference>
<comment type="caution">
    <text evidence="5">The sequence shown here is derived from an EMBL/GenBank/DDBJ whole genome shotgun (WGS) entry which is preliminary data.</text>
</comment>
<evidence type="ECO:0000256" key="2">
    <source>
        <dbReference type="ARBA" id="ARBA00022741"/>
    </source>
</evidence>
<dbReference type="PANTHER" id="PTHR23077">
    <property type="entry name" value="AAA-FAMILY ATPASE"/>
    <property type="match status" value="1"/>
</dbReference>
<dbReference type="InterPro" id="IPR003960">
    <property type="entry name" value="ATPase_AAA_CS"/>
</dbReference>
<dbReference type="GO" id="GO:0016887">
    <property type="term" value="F:ATP hydrolysis activity"/>
    <property type="evidence" value="ECO:0007669"/>
    <property type="project" value="InterPro"/>
</dbReference>
<dbReference type="PROSITE" id="PS00674">
    <property type="entry name" value="AAA"/>
    <property type="match status" value="2"/>
</dbReference>
<dbReference type="Pfam" id="PF00004">
    <property type="entry name" value="AAA"/>
    <property type="match status" value="3"/>
</dbReference>
<dbReference type="SUPFAM" id="SSF52540">
    <property type="entry name" value="P-loop containing nucleoside triphosphate hydrolases"/>
    <property type="match status" value="2"/>
</dbReference>
<reference evidence="5 6" key="1">
    <citation type="submission" date="2015-12" db="EMBL/GenBank/DDBJ databases">
        <title>Draft genome sequence of Moniliophthora roreri, the causal agent of frosty pod rot of cacao.</title>
        <authorList>
            <person name="Aime M.C."/>
            <person name="Diaz-Valderrama J.R."/>
            <person name="Kijpornyongpan T."/>
            <person name="Phillips-Mora W."/>
        </authorList>
    </citation>
    <scope>NUCLEOTIDE SEQUENCE [LARGE SCALE GENOMIC DNA]</scope>
    <source>
        <strain evidence="5 6">MCA 2952</strain>
    </source>
</reference>
<organism evidence="5 6">
    <name type="scientific">Moniliophthora roreri</name>
    <name type="common">Frosty pod rot fungus</name>
    <name type="synonym">Monilia roreri</name>
    <dbReference type="NCBI Taxonomy" id="221103"/>
    <lineage>
        <taxon>Eukaryota</taxon>
        <taxon>Fungi</taxon>
        <taxon>Dikarya</taxon>
        <taxon>Basidiomycota</taxon>
        <taxon>Agaricomycotina</taxon>
        <taxon>Agaricomycetes</taxon>
        <taxon>Agaricomycetidae</taxon>
        <taxon>Agaricales</taxon>
        <taxon>Marasmiineae</taxon>
        <taxon>Marasmiaceae</taxon>
        <taxon>Moniliophthora</taxon>
    </lineage>
</organism>
<evidence type="ECO:0000313" key="5">
    <source>
        <dbReference type="EMBL" id="KTB32698.1"/>
    </source>
</evidence>
<dbReference type="InterPro" id="IPR027417">
    <property type="entry name" value="P-loop_NTPase"/>
</dbReference>
<dbReference type="Pfam" id="PF17862">
    <property type="entry name" value="AAA_lid_3"/>
    <property type="match status" value="2"/>
</dbReference>
<keyword evidence="2" id="KW-0547">Nucleotide-binding</keyword>
<dbReference type="Gene3D" id="3.40.50.300">
    <property type="entry name" value="P-loop containing nucleotide triphosphate hydrolases"/>
    <property type="match status" value="3"/>
</dbReference>
<accession>A0A0W0F8Q3</accession>
<evidence type="ECO:0000256" key="1">
    <source>
        <dbReference type="ARBA" id="ARBA00006914"/>
    </source>
</evidence>
<evidence type="ECO:0000259" key="4">
    <source>
        <dbReference type="SMART" id="SM00382"/>
    </source>
</evidence>
<gene>
    <name evidence="5" type="ORF">WG66_14759</name>
</gene>
<dbReference type="SMART" id="SM00382">
    <property type="entry name" value="AAA"/>
    <property type="match status" value="2"/>
</dbReference>
<protein>
    <recommendedName>
        <fullName evidence="4">AAA+ ATPase domain-containing protein</fullName>
    </recommendedName>
</protein>
<dbReference type="InterPro" id="IPR050168">
    <property type="entry name" value="AAA_ATPase_domain"/>
</dbReference>
<evidence type="ECO:0000256" key="3">
    <source>
        <dbReference type="ARBA" id="ARBA00022840"/>
    </source>
</evidence>
<dbReference type="InterPro" id="IPR003593">
    <property type="entry name" value="AAA+_ATPase"/>
</dbReference>
<keyword evidence="3" id="KW-0067">ATP-binding</keyword>
<dbReference type="GO" id="GO:0005524">
    <property type="term" value="F:ATP binding"/>
    <property type="evidence" value="ECO:0007669"/>
    <property type="project" value="UniProtKB-KW"/>
</dbReference>
<comment type="similarity">
    <text evidence="1">Belongs to the AAA ATPase family.</text>
</comment>
<dbReference type="PANTHER" id="PTHR23077:SF171">
    <property type="entry name" value="NUCLEAR VALOSIN-CONTAINING PROTEIN-LIKE"/>
    <property type="match status" value="1"/>
</dbReference>
<dbReference type="FunFam" id="3.40.50.300:FF:001985">
    <property type="entry name" value="Chromosome 9, whole genome shotgun sequence"/>
    <property type="match status" value="1"/>
</dbReference>
<dbReference type="AlphaFoldDB" id="A0A0W0F8Q3"/>
<dbReference type="Proteomes" id="UP000054988">
    <property type="component" value="Unassembled WGS sequence"/>
</dbReference>
<name>A0A0W0F8Q3_MONRR</name>
<proteinExistence type="inferred from homology"/>
<dbReference type="eggNOG" id="KOG0730">
    <property type="taxonomic scope" value="Eukaryota"/>
</dbReference>
<feature type="domain" description="AAA+ ATPase" evidence="4">
    <location>
        <begin position="261"/>
        <end position="404"/>
    </location>
</feature>
<evidence type="ECO:0000313" key="6">
    <source>
        <dbReference type="Proteomes" id="UP000054988"/>
    </source>
</evidence>
<dbReference type="Gene3D" id="1.10.8.60">
    <property type="match status" value="2"/>
</dbReference>
<sequence length="737" mass="80114">MSISARKFTVAVAELDESSSRAARRVIFNSDVLKGLKLITGDVVAVSRGDRLKPFSIGVVWPSLEQSQDTISLSISLLLTAHIEAGQQVQIHPLSATGKGNVTTGLPSLRQVQEARLIRLREIDSLTKKKGKEKTLQERDWLPLLLRESLVDLKYITPTQTVEVVYEGRRRRFTISSILPQSQDVPKSLSNDGISDLSNVMKNLDLDANAPPQPEVEVLEKKEEDPYASVGGLGKQIAEIRDLLEIPLTHPDLFRKFGLKPPRGILLHGPPGTGKTHLARAIAASTKSAVMVVNGPELSSAFHGETESKLRNVFKEARDKSPCIVVLDEVDALVPRREEGGGGEVEKRVVATLLTILDGMEDDNNIVGEGKVVVIGTTNRPNAIDPALRRPGRFDREIEIGIPDAEARLSILEVLLSKSPHHIPKDELRSIAARAHGYVGADLSAVVREAGTLAIKRLLTPTDSVENPELTSADLVASLPAVRPSAMRSLFVDAPPVRYSDIGGQAHVIKKLRESVEWPLLHPEAFQRLGVKPPKGILLYGPPGCSKTVLARACACESGINFMAVKGPEDEIDALATSRISSDTDAGSSHEGVLTSLLNEMDGVQELIGVTVVAATNRPESIDPALMRPGRLDRVLYVGPPDKQGREEILRIRLNGMKVEEQISIPELASLTDGCSGAELSALCQEAALLTMQQDFNAPFVPYQAFVQAAKSIQRQITPEMIRKFESWRTKSGLQSA</sequence>
<dbReference type="FunFam" id="3.40.50.300:FF:002861">
    <property type="entry name" value="Cell division control protein 48 homolog E"/>
    <property type="match status" value="1"/>
</dbReference>
<dbReference type="EMBL" id="LATX01002207">
    <property type="protein sequence ID" value="KTB32698.1"/>
    <property type="molecule type" value="Genomic_DNA"/>
</dbReference>